<evidence type="ECO:0000259" key="2">
    <source>
        <dbReference type="Pfam" id="PF08239"/>
    </source>
</evidence>
<dbReference type="Pfam" id="PF08239">
    <property type="entry name" value="SH3_3"/>
    <property type="match status" value="1"/>
</dbReference>
<organism evidence="3 4">
    <name type="scientific">Lacrimispora amygdalina</name>
    <dbReference type="NCBI Taxonomy" id="253257"/>
    <lineage>
        <taxon>Bacteria</taxon>
        <taxon>Bacillati</taxon>
        <taxon>Bacillota</taxon>
        <taxon>Clostridia</taxon>
        <taxon>Lachnospirales</taxon>
        <taxon>Lachnospiraceae</taxon>
        <taxon>Lacrimispora</taxon>
    </lineage>
</organism>
<keyword evidence="3" id="KW-0378">Hydrolase</keyword>
<gene>
    <name evidence="3" type="ORF">DS742_23770</name>
</gene>
<dbReference type="AlphaFoldDB" id="A0A3E2N637"/>
<feature type="signal peptide" evidence="1">
    <location>
        <begin position="1"/>
        <end position="24"/>
    </location>
</feature>
<dbReference type="RefSeq" id="WP_117419439.1">
    <property type="nucleotide sequence ID" value="NZ_QOHO01000087.1"/>
</dbReference>
<keyword evidence="1" id="KW-0732">Signal</keyword>
<dbReference type="Gene3D" id="2.30.30.40">
    <property type="entry name" value="SH3 Domains"/>
    <property type="match status" value="1"/>
</dbReference>
<protein>
    <submittedName>
        <fullName evidence="3">Cell wall hydrolase</fullName>
    </submittedName>
</protein>
<sequence length="228" mass="26313">MRKLFTVGMLTACLTLTMPMATWANNIEETVTTAQFDKALPYVTDMTPKYTQANVNIRKEPNTDSEIYGQTLLNTTVDVIAEIGGWSMIYAEDCEYNRAFIKSDYLSDSEFTYTDEDLLVFAKIACGEAQYCDDQEQRYVLSVFYNRIKHKDYPNSAIGVAGDKRWGVQYSSWYDGNANRETTKNNYENARYILENGSELPDYVIGQSQSVPKGRKLYLKTKYHCYWY</sequence>
<name>A0A3E2N637_9FIRM</name>
<comment type="caution">
    <text evidence="3">The sequence shown here is derived from an EMBL/GenBank/DDBJ whole genome shotgun (WGS) entry which is preliminary data.</text>
</comment>
<dbReference type="InterPro" id="IPR003646">
    <property type="entry name" value="SH3-like_bac-type"/>
</dbReference>
<feature type="domain" description="SH3b" evidence="2">
    <location>
        <begin position="54"/>
        <end position="106"/>
    </location>
</feature>
<proteinExistence type="predicted"/>
<evidence type="ECO:0000256" key="1">
    <source>
        <dbReference type="SAM" id="SignalP"/>
    </source>
</evidence>
<feature type="chain" id="PRO_5039364614" evidence="1">
    <location>
        <begin position="25"/>
        <end position="228"/>
    </location>
</feature>
<dbReference type="Gene3D" id="1.10.10.2520">
    <property type="entry name" value="Cell wall hydrolase SleB, domain 1"/>
    <property type="match status" value="1"/>
</dbReference>
<dbReference type="InterPro" id="IPR042047">
    <property type="entry name" value="SleB_dom1"/>
</dbReference>
<dbReference type="Proteomes" id="UP000260680">
    <property type="component" value="Unassembled WGS sequence"/>
</dbReference>
<accession>A0A3E2N637</accession>
<reference evidence="3 4" key="1">
    <citation type="submission" date="2018-07" db="EMBL/GenBank/DDBJ databases">
        <title>New species, Clostridium PI-S10-A1B.</title>
        <authorList>
            <person name="Krishna G."/>
            <person name="Summeta K."/>
            <person name="Shikha S."/>
            <person name="Prabhu P.B."/>
            <person name="Suresh K."/>
        </authorList>
    </citation>
    <scope>NUCLEOTIDE SEQUENCE [LARGE SCALE GENOMIC DNA]</scope>
    <source>
        <strain evidence="3 4">PI-S10-A1B</strain>
    </source>
</reference>
<dbReference type="GO" id="GO:0016787">
    <property type="term" value="F:hydrolase activity"/>
    <property type="evidence" value="ECO:0007669"/>
    <property type="project" value="UniProtKB-KW"/>
</dbReference>
<evidence type="ECO:0000313" key="4">
    <source>
        <dbReference type="Proteomes" id="UP000260680"/>
    </source>
</evidence>
<dbReference type="EMBL" id="QOHO01000087">
    <property type="protein sequence ID" value="RFZ76414.1"/>
    <property type="molecule type" value="Genomic_DNA"/>
</dbReference>
<evidence type="ECO:0000313" key="3">
    <source>
        <dbReference type="EMBL" id="RFZ76414.1"/>
    </source>
</evidence>
<dbReference type="OrthoDB" id="9785345at2"/>